<accession>X0UIC2</accession>
<evidence type="ECO:0008006" key="2">
    <source>
        <dbReference type="Google" id="ProtNLM"/>
    </source>
</evidence>
<protein>
    <recommendedName>
        <fullName evidence="2">Translation elongation factor EFTu-like domain-containing protein</fullName>
    </recommendedName>
</protein>
<dbReference type="Gene3D" id="2.40.30.10">
    <property type="entry name" value="Translation factors"/>
    <property type="match status" value="1"/>
</dbReference>
<reference evidence="1" key="1">
    <citation type="journal article" date="2014" name="Front. Microbiol.">
        <title>High frequency of phylogenetically diverse reductive dehalogenase-homologous genes in deep subseafloor sedimentary metagenomes.</title>
        <authorList>
            <person name="Kawai M."/>
            <person name="Futagami T."/>
            <person name="Toyoda A."/>
            <person name="Takaki Y."/>
            <person name="Nishi S."/>
            <person name="Hori S."/>
            <person name="Arai W."/>
            <person name="Tsubouchi T."/>
            <person name="Morono Y."/>
            <person name="Uchiyama I."/>
            <person name="Ito T."/>
            <person name="Fujiyama A."/>
            <person name="Inagaki F."/>
            <person name="Takami H."/>
        </authorList>
    </citation>
    <scope>NUCLEOTIDE SEQUENCE</scope>
    <source>
        <strain evidence="1">Expedition CK06-06</strain>
    </source>
</reference>
<comment type="caution">
    <text evidence="1">The sequence shown here is derived from an EMBL/GenBank/DDBJ whole genome shotgun (WGS) entry which is preliminary data.</text>
</comment>
<proteinExistence type="predicted"/>
<dbReference type="EMBL" id="BARS01028171">
    <property type="protein sequence ID" value="GAG05360.1"/>
    <property type="molecule type" value="Genomic_DNA"/>
</dbReference>
<organism evidence="1">
    <name type="scientific">marine sediment metagenome</name>
    <dbReference type="NCBI Taxonomy" id="412755"/>
    <lineage>
        <taxon>unclassified sequences</taxon>
        <taxon>metagenomes</taxon>
        <taxon>ecological metagenomes</taxon>
    </lineage>
</organism>
<evidence type="ECO:0000313" key="1">
    <source>
        <dbReference type="EMBL" id="GAG05360.1"/>
    </source>
</evidence>
<gene>
    <name evidence="1" type="ORF">S01H1_44182</name>
</gene>
<name>X0UIC2_9ZZZZ</name>
<sequence length="86" mass="9647">MAEKRIGVVTHYFTTLQVAAVRLTDGPVRVGDRIHVLGHTSDFYQTVSSMQIEHDKVEEANVGDEIGMKMTEHAREHDAILVVTEE</sequence>
<dbReference type="SUPFAM" id="SSF50447">
    <property type="entry name" value="Translation proteins"/>
    <property type="match status" value="1"/>
</dbReference>
<dbReference type="AlphaFoldDB" id="X0UIC2"/>
<dbReference type="InterPro" id="IPR009000">
    <property type="entry name" value="Transl_B-barrel_sf"/>
</dbReference>